<dbReference type="HOGENOM" id="CLU_1023049_0_0_1"/>
<dbReference type="OrthoDB" id="412109at2759"/>
<dbReference type="InterPro" id="IPR038753">
    <property type="entry name" value="NFKBIL1"/>
</dbReference>
<evidence type="ECO:0000313" key="7">
    <source>
        <dbReference type="EMBL" id="EPQ53506.1"/>
    </source>
</evidence>
<dbReference type="GO" id="GO:0005634">
    <property type="term" value="C:nucleus"/>
    <property type="evidence" value="ECO:0007669"/>
    <property type="project" value="UniProtKB-SubCell"/>
</dbReference>
<dbReference type="PANTHER" id="PTHR15263:SF1">
    <property type="entry name" value="NF-KAPPA-B INHIBITOR-LIKE PROTEIN 1"/>
    <property type="match status" value="1"/>
</dbReference>
<evidence type="ECO:0000256" key="6">
    <source>
        <dbReference type="SAM" id="MobiDB-lite"/>
    </source>
</evidence>
<proteinExistence type="predicted"/>
<dbReference type="AlphaFoldDB" id="S7Q0R3"/>
<feature type="region of interest" description="Disordered" evidence="6">
    <location>
        <begin position="65"/>
        <end position="88"/>
    </location>
</feature>
<evidence type="ECO:0000256" key="3">
    <source>
        <dbReference type="ARBA" id="ARBA00022737"/>
    </source>
</evidence>
<dbReference type="PANTHER" id="PTHR15263">
    <property type="entry name" value="I-KAPPA-B-LIKE PROTEIN IKBL"/>
    <property type="match status" value="1"/>
</dbReference>
<dbReference type="OMA" id="ETRSHIW"/>
<dbReference type="eggNOG" id="ENOG502S835">
    <property type="taxonomic scope" value="Eukaryota"/>
</dbReference>
<dbReference type="KEGG" id="gtr:GLOTRDRAFT_63094"/>
<keyword evidence="3" id="KW-0677">Repeat</keyword>
<evidence type="ECO:0000313" key="8">
    <source>
        <dbReference type="Proteomes" id="UP000030669"/>
    </source>
</evidence>
<dbReference type="GO" id="GO:0043124">
    <property type="term" value="P:negative regulation of canonical NF-kappaB signal transduction"/>
    <property type="evidence" value="ECO:0007669"/>
    <property type="project" value="InterPro"/>
</dbReference>
<evidence type="ECO:0000256" key="1">
    <source>
        <dbReference type="ARBA" id="ARBA00004123"/>
    </source>
</evidence>
<keyword evidence="2" id="KW-0597">Phosphoprotein</keyword>
<evidence type="ECO:0000256" key="4">
    <source>
        <dbReference type="ARBA" id="ARBA00023043"/>
    </source>
</evidence>
<comment type="subcellular location">
    <subcellularLocation>
        <location evidence="1">Nucleus</location>
    </subcellularLocation>
</comment>
<name>S7Q0R3_GLOTA</name>
<reference evidence="7 8" key="1">
    <citation type="journal article" date="2012" name="Science">
        <title>The Paleozoic origin of enzymatic lignin decomposition reconstructed from 31 fungal genomes.</title>
        <authorList>
            <person name="Floudas D."/>
            <person name="Binder M."/>
            <person name="Riley R."/>
            <person name="Barry K."/>
            <person name="Blanchette R.A."/>
            <person name="Henrissat B."/>
            <person name="Martinez A.T."/>
            <person name="Otillar R."/>
            <person name="Spatafora J.W."/>
            <person name="Yadav J.S."/>
            <person name="Aerts A."/>
            <person name="Benoit I."/>
            <person name="Boyd A."/>
            <person name="Carlson A."/>
            <person name="Copeland A."/>
            <person name="Coutinho P.M."/>
            <person name="de Vries R.P."/>
            <person name="Ferreira P."/>
            <person name="Findley K."/>
            <person name="Foster B."/>
            <person name="Gaskell J."/>
            <person name="Glotzer D."/>
            <person name="Gorecki P."/>
            <person name="Heitman J."/>
            <person name="Hesse C."/>
            <person name="Hori C."/>
            <person name="Igarashi K."/>
            <person name="Jurgens J.A."/>
            <person name="Kallen N."/>
            <person name="Kersten P."/>
            <person name="Kohler A."/>
            <person name="Kuees U."/>
            <person name="Kumar T.K.A."/>
            <person name="Kuo A."/>
            <person name="LaButti K."/>
            <person name="Larrondo L.F."/>
            <person name="Lindquist E."/>
            <person name="Ling A."/>
            <person name="Lombard V."/>
            <person name="Lucas S."/>
            <person name="Lundell T."/>
            <person name="Martin R."/>
            <person name="McLaughlin D.J."/>
            <person name="Morgenstern I."/>
            <person name="Morin E."/>
            <person name="Murat C."/>
            <person name="Nagy L.G."/>
            <person name="Nolan M."/>
            <person name="Ohm R.A."/>
            <person name="Patyshakuliyeva A."/>
            <person name="Rokas A."/>
            <person name="Ruiz-Duenas F.J."/>
            <person name="Sabat G."/>
            <person name="Salamov A."/>
            <person name="Samejima M."/>
            <person name="Schmutz J."/>
            <person name="Slot J.C."/>
            <person name="St John F."/>
            <person name="Stenlid J."/>
            <person name="Sun H."/>
            <person name="Sun S."/>
            <person name="Syed K."/>
            <person name="Tsang A."/>
            <person name="Wiebenga A."/>
            <person name="Young D."/>
            <person name="Pisabarro A."/>
            <person name="Eastwood D.C."/>
            <person name="Martin F."/>
            <person name="Cullen D."/>
            <person name="Grigoriev I.V."/>
            <person name="Hibbett D.S."/>
        </authorList>
    </citation>
    <scope>NUCLEOTIDE SEQUENCE [LARGE SCALE GENOMIC DNA]</scope>
    <source>
        <strain evidence="7 8">ATCC 11539</strain>
    </source>
</reference>
<accession>S7Q0R3</accession>
<evidence type="ECO:0000256" key="2">
    <source>
        <dbReference type="ARBA" id="ARBA00022553"/>
    </source>
</evidence>
<keyword evidence="5" id="KW-0539">Nucleus</keyword>
<keyword evidence="8" id="KW-1185">Reference proteome</keyword>
<organism evidence="7 8">
    <name type="scientific">Gloeophyllum trabeum (strain ATCC 11539 / FP-39264 / Madison 617)</name>
    <name type="common">Brown rot fungus</name>
    <dbReference type="NCBI Taxonomy" id="670483"/>
    <lineage>
        <taxon>Eukaryota</taxon>
        <taxon>Fungi</taxon>
        <taxon>Dikarya</taxon>
        <taxon>Basidiomycota</taxon>
        <taxon>Agaricomycotina</taxon>
        <taxon>Agaricomycetes</taxon>
        <taxon>Gloeophyllales</taxon>
        <taxon>Gloeophyllaceae</taxon>
        <taxon>Gloeophyllum</taxon>
    </lineage>
</organism>
<keyword evidence="4" id="KW-0040">ANK repeat</keyword>
<gene>
    <name evidence="7" type="ORF">GLOTRDRAFT_63094</name>
</gene>
<dbReference type="Proteomes" id="UP000030669">
    <property type="component" value="Unassembled WGS sequence"/>
</dbReference>
<dbReference type="RefSeq" id="XP_007867836.1">
    <property type="nucleotide sequence ID" value="XM_007869645.1"/>
</dbReference>
<dbReference type="STRING" id="670483.S7Q0R3"/>
<protein>
    <submittedName>
        <fullName evidence="7">Uncharacterized protein</fullName>
    </submittedName>
</protein>
<dbReference type="EMBL" id="KB469305">
    <property type="protein sequence ID" value="EPQ53506.1"/>
    <property type="molecule type" value="Genomic_DNA"/>
</dbReference>
<dbReference type="GeneID" id="19307519"/>
<evidence type="ECO:0000256" key="5">
    <source>
        <dbReference type="ARBA" id="ARBA00023242"/>
    </source>
</evidence>
<sequence>MRNHDNVKPRRKDGDDWLAGLDDDIYAIDIEMIEERMLEEAQAESRRIAEEAVRLAEAADIARRAEEARRQEEEATRKAAEAARKAEEVRRMEEEARRKAEEAMKKEEAARLKEEEIRRREAEVRRREEELKQRLENERQAKMSKIMTKDDVIQLFATHERQWNLITTAEELGWYSFPWPVFKKPSEPEDITTVAISAYVLSPHHQSDKSTKDRIKEHIRRWHPDRFETKYLPKVREDEQDKVKEGAGVVVRGLNELLTRSNINSAFS</sequence>